<gene>
    <name evidence="2" type="ORF">TELCIR_06803</name>
</gene>
<dbReference type="AlphaFoldDB" id="A0A2G9UM11"/>
<keyword evidence="3" id="KW-1185">Reference proteome</keyword>
<evidence type="ECO:0000313" key="2">
    <source>
        <dbReference type="EMBL" id="PIO71301.1"/>
    </source>
</evidence>
<proteinExistence type="predicted"/>
<evidence type="ECO:0000313" key="3">
    <source>
        <dbReference type="Proteomes" id="UP000230423"/>
    </source>
</evidence>
<reference evidence="2 3" key="1">
    <citation type="submission" date="2015-09" db="EMBL/GenBank/DDBJ databases">
        <title>Draft genome of the parasitic nematode Teladorsagia circumcincta isolate WARC Sus (inbred).</title>
        <authorList>
            <person name="Mitreva M."/>
        </authorList>
    </citation>
    <scope>NUCLEOTIDE SEQUENCE [LARGE SCALE GENOMIC DNA]</scope>
    <source>
        <strain evidence="2 3">S</strain>
    </source>
</reference>
<evidence type="ECO:0000256" key="1">
    <source>
        <dbReference type="SAM" id="MobiDB-lite"/>
    </source>
</evidence>
<accession>A0A2G9UM11</accession>
<dbReference type="EMBL" id="KZ345990">
    <property type="protein sequence ID" value="PIO71301.1"/>
    <property type="molecule type" value="Genomic_DNA"/>
</dbReference>
<sequence length="238" mass="26989">MNQGRKGTSTIRSLAVGRRKNRSGSSTIKHLSMMSTSPLKPELENLEHWPRPKMTEQRTPVNATVSVCLRHHSAAFSGNFNGHLYFPVAISLELSKKEIAITQDIFPYPIATGFPARPKTFIIEDPDEKARASKDQYHGEIVPDYVRKVHECLVRGPGLQLNERNEQRPVSTRCGTMTNQPKCKIINRFLPSIPSCNYVRLCRNEHVEMDQLLHATGKGQRRECQRGHEDCSYPPEDA</sequence>
<protein>
    <submittedName>
        <fullName evidence="2">Uncharacterized protein</fullName>
    </submittedName>
</protein>
<feature type="compositionally biased region" description="Polar residues" evidence="1">
    <location>
        <begin position="1"/>
        <end position="12"/>
    </location>
</feature>
<feature type="region of interest" description="Disordered" evidence="1">
    <location>
        <begin position="1"/>
        <end position="29"/>
    </location>
</feature>
<dbReference type="Proteomes" id="UP000230423">
    <property type="component" value="Unassembled WGS sequence"/>
</dbReference>
<name>A0A2G9UM11_TELCI</name>
<organism evidence="2 3">
    <name type="scientific">Teladorsagia circumcincta</name>
    <name type="common">Brown stomach worm</name>
    <name type="synonym">Ostertagia circumcincta</name>
    <dbReference type="NCBI Taxonomy" id="45464"/>
    <lineage>
        <taxon>Eukaryota</taxon>
        <taxon>Metazoa</taxon>
        <taxon>Ecdysozoa</taxon>
        <taxon>Nematoda</taxon>
        <taxon>Chromadorea</taxon>
        <taxon>Rhabditida</taxon>
        <taxon>Rhabditina</taxon>
        <taxon>Rhabditomorpha</taxon>
        <taxon>Strongyloidea</taxon>
        <taxon>Trichostrongylidae</taxon>
        <taxon>Teladorsagia</taxon>
    </lineage>
</organism>